<evidence type="ECO:0000256" key="5">
    <source>
        <dbReference type="ARBA" id="ARBA00023163"/>
    </source>
</evidence>
<evidence type="ECO:0000256" key="3">
    <source>
        <dbReference type="ARBA" id="ARBA00023125"/>
    </source>
</evidence>
<dbReference type="GO" id="GO:0005634">
    <property type="term" value="C:nucleus"/>
    <property type="evidence" value="ECO:0007669"/>
    <property type="project" value="UniProtKB-SubCell"/>
</dbReference>
<dbReference type="PANTHER" id="PTHR11793">
    <property type="entry name" value="BASIC HELIX-LOOP-HELIX TRANSCRIPTION FACTOR"/>
    <property type="match status" value="1"/>
</dbReference>
<evidence type="ECO:0000256" key="4">
    <source>
        <dbReference type="ARBA" id="ARBA00023159"/>
    </source>
</evidence>
<evidence type="ECO:0000313" key="7">
    <source>
        <dbReference type="EMBL" id="PKU29710.1"/>
    </source>
</evidence>
<keyword evidence="2" id="KW-0805">Transcription regulation</keyword>
<keyword evidence="5" id="KW-0804">Transcription</keyword>
<gene>
    <name evidence="7" type="ORF">llap_19986</name>
</gene>
<evidence type="ECO:0000256" key="1">
    <source>
        <dbReference type="ARBA" id="ARBA00004123"/>
    </source>
</evidence>
<dbReference type="InterPro" id="IPR051098">
    <property type="entry name" value="NeuroDiff_E-box_TFs"/>
</dbReference>
<reference evidence="8" key="2">
    <citation type="submission" date="2017-12" db="EMBL/GenBank/DDBJ databases">
        <title>Genome sequence of the Bar-tailed Godwit (Limosa lapponica baueri).</title>
        <authorList>
            <person name="Lima N.C.B."/>
            <person name="Parody-Merino A.M."/>
            <person name="Battley P.F."/>
            <person name="Fidler A.E."/>
            <person name="Prosdocimi F."/>
        </authorList>
    </citation>
    <scope>NUCLEOTIDE SEQUENCE [LARGE SCALE GENOMIC DNA]</scope>
</reference>
<reference evidence="8" key="1">
    <citation type="submission" date="2017-11" db="EMBL/GenBank/DDBJ databases">
        <authorList>
            <person name="Lima N.C."/>
            <person name="Parody-Merino A.M."/>
            <person name="Battley P.F."/>
            <person name="Fidler A.E."/>
            <person name="Prosdocimi F."/>
        </authorList>
    </citation>
    <scope>NUCLEOTIDE SEQUENCE [LARGE SCALE GENOMIC DNA]</scope>
</reference>
<dbReference type="OrthoDB" id="10034090at2759"/>
<dbReference type="AlphaFoldDB" id="A0A2I0T7D8"/>
<dbReference type="GO" id="GO:0000785">
    <property type="term" value="C:chromatin"/>
    <property type="evidence" value="ECO:0007669"/>
    <property type="project" value="TreeGrafter"/>
</dbReference>
<name>A0A2I0T7D8_LIMLA</name>
<dbReference type="GO" id="GO:0000978">
    <property type="term" value="F:RNA polymerase II cis-regulatory region sequence-specific DNA binding"/>
    <property type="evidence" value="ECO:0007669"/>
    <property type="project" value="TreeGrafter"/>
</dbReference>
<evidence type="ECO:0000256" key="2">
    <source>
        <dbReference type="ARBA" id="ARBA00023015"/>
    </source>
</evidence>
<evidence type="ECO:0000256" key="6">
    <source>
        <dbReference type="ARBA" id="ARBA00023242"/>
    </source>
</evidence>
<proteinExistence type="predicted"/>
<keyword evidence="6" id="KW-0539">Nucleus</keyword>
<sequence>MALQPGGSEQPCTPRHRLLIAATLLTGHKQSRIEDRLERLDDAIHVLRNHAVGPATAMPGGHADMHGLIGPSHNGAMAGLGSGYGTGLLSANRHSLMVSHGMRW</sequence>
<protein>
    <submittedName>
        <fullName evidence="7">Transcription factor 4 isoform x4</fullName>
    </submittedName>
</protein>
<dbReference type="EMBL" id="KZ516391">
    <property type="protein sequence ID" value="PKU29710.1"/>
    <property type="molecule type" value="Genomic_DNA"/>
</dbReference>
<keyword evidence="8" id="KW-1185">Reference proteome</keyword>
<dbReference type="Proteomes" id="UP000233556">
    <property type="component" value="Unassembled WGS sequence"/>
</dbReference>
<dbReference type="GO" id="GO:0005667">
    <property type="term" value="C:transcription regulator complex"/>
    <property type="evidence" value="ECO:0007669"/>
    <property type="project" value="TreeGrafter"/>
</dbReference>
<evidence type="ECO:0000313" key="8">
    <source>
        <dbReference type="Proteomes" id="UP000233556"/>
    </source>
</evidence>
<keyword evidence="3" id="KW-0238">DNA-binding</keyword>
<comment type="subcellular location">
    <subcellularLocation>
        <location evidence="1">Nucleus</location>
    </subcellularLocation>
</comment>
<dbReference type="PANTHER" id="PTHR11793:SF10">
    <property type="entry name" value="TRANSCRIPTION FACTOR 4"/>
    <property type="match status" value="1"/>
</dbReference>
<accession>A0A2I0T7D8</accession>
<organism evidence="7 8">
    <name type="scientific">Limosa lapponica baueri</name>
    <dbReference type="NCBI Taxonomy" id="1758121"/>
    <lineage>
        <taxon>Eukaryota</taxon>
        <taxon>Metazoa</taxon>
        <taxon>Chordata</taxon>
        <taxon>Craniata</taxon>
        <taxon>Vertebrata</taxon>
        <taxon>Euteleostomi</taxon>
        <taxon>Archelosauria</taxon>
        <taxon>Archosauria</taxon>
        <taxon>Dinosauria</taxon>
        <taxon>Saurischia</taxon>
        <taxon>Theropoda</taxon>
        <taxon>Coelurosauria</taxon>
        <taxon>Aves</taxon>
        <taxon>Neognathae</taxon>
        <taxon>Neoaves</taxon>
        <taxon>Charadriiformes</taxon>
        <taxon>Scolopacidae</taxon>
        <taxon>Limosa</taxon>
    </lineage>
</organism>
<keyword evidence="4" id="KW-0010">Activator</keyword>
<dbReference type="GO" id="GO:0000981">
    <property type="term" value="F:DNA-binding transcription factor activity, RNA polymerase II-specific"/>
    <property type="evidence" value="ECO:0007669"/>
    <property type="project" value="TreeGrafter"/>
</dbReference>